<keyword evidence="5" id="KW-0677">Repeat</keyword>
<feature type="compositionally biased region" description="Acidic residues" evidence="10">
    <location>
        <begin position="1049"/>
        <end position="1058"/>
    </location>
</feature>
<keyword evidence="6 9" id="KW-0175">Coiled coil</keyword>
<evidence type="ECO:0000256" key="7">
    <source>
        <dbReference type="ARBA" id="ARBA00023212"/>
    </source>
</evidence>
<keyword evidence="7" id="KW-0206">Cytoskeleton</keyword>
<feature type="region of interest" description="Disordered" evidence="10">
    <location>
        <begin position="1038"/>
        <end position="1069"/>
    </location>
</feature>
<organism evidence="11 12">
    <name type="scientific">Allacma fusca</name>
    <dbReference type="NCBI Taxonomy" id="39272"/>
    <lineage>
        <taxon>Eukaryota</taxon>
        <taxon>Metazoa</taxon>
        <taxon>Ecdysozoa</taxon>
        <taxon>Arthropoda</taxon>
        <taxon>Hexapoda</taxon>
        <taxon>Collembola</taxon>
        <taxon>Symphypleona</taxon>
        <taxon>Sminthuridae</taxon>
        <taxon>Allacma</taxon>
    </lineage>
</organism>
<keyword evidence="4" id="KW-0853">WD repeat</keyword>
<feature type="coiled-coil region" evidence="9">
    <location>
        <begin position="1208"/>
        <end position="1242"/>
    </location>
</feature>
<protein>
    <recommendedName>
        <fullName evidence="13">Cilia- and flagella-associated protein 43</fullName>
    </recommendedName>
</protein>
<evidence type="ECO:0000256" key="4">
    <source>
        <dbReference type="ARBA" id="ARBA00022574"/>
    </source>
</evidence>
<feature type="region of interest" description="Disordered" evidence="10">
    <location>
        <begin position="942"/>
        <end position="972"/>
    </location>
</feature>
<comment type="caution">
    <text evidence="11">The sequence shown here is derived from an EMBL/GenBank/DDBJ whole genome shotgun (WGS) entry which is preliminary data.</text>
</comment>
<dbReference type="EMBL" id="CAJVCH010570173">
    <property type="protein sequence ID" value="CAG7834264.1"/>
    <property type="molecule type" value="Genomic_DNA"/>
</dbReference>
<evidence type="ECO:0000313" key="12">
    <source>
        <dbReference type="Proteomes" id="UP000708208"/>
    </source>
</evidence>
<evidence type="ECO:0008006" key="13">
    <source>
        <dbReference type="Google" id="ProtNLM"/>
    </source>
</evidence>
<sequence>MAENEDNQEGRRDRGASGVSGPDLSSDKTCNIGDGFERWVRGVSQPNFLVTTIADQTLAYVSGCHIKYLKILTSPLKAEVVGIFHIEVDGIGILEGNPSISTYALAETTRKPRILIYKYDSESCTQSLAAELKGCAEFEYRALRFTKKDLLLVLVGVPEFTVSVWRWAQEQEILVVNSLENEVTSNLIISNAFENYWIEWSKNYITFYELQAFTENNVIRTEISLPPNQSYFFEADPRRGAPSSIDIISVTWTNNGDFFALDNNRTIYKLHFAEKTLLKVGPIRYEPKSKITQLFPYESYLAAVCSSGNFLILMVDFNGINLKGQIELSGNVSRLLPFCVGSRVFNNSFYAINDTTRKLDIVIEGRFRSSLNVIDFVNSNIQHVTFIEPESDYVATVSDSGKIIIWEAKTGRLFSRWKLPFKALTVQSHPLLPYVVVGTPDGTAIFLDIRDLENPKVLYRGFLNDEGVIDRAAFCARGKLLVTGDAHRGKLFLQYGLPTLEFMYLDNADLPGRIWHINVPYQYKDLRLQVLTKNPEDEVPSFLNNYKLENDQLDLVASQAFDAPMTTLCFSPFKRLMYSYSCDGMGVGLIPYTEDLQAGSLKEPDLQFNFDFQLDINRILVIADKFLTFGDDGYVFVNQPPAPKHPETVTRHKIQTHYFGQGGVMDGIVSLNGTKIIAIGKDRTLVHITLEKKPTKPDWESLGLGEDMKDVITAQLKIIDRISVEKNPIVQPDEMTLGRINEQDVEDFNARKYLEETKFLENGIEEIRESIRELLIENYERPDEDKLDMDEFELDSDEEDIQNDEFQKDKTIAEAVVTSIIEEREEWARRMKNLVWDTFQIKGSRINGFEFSREVSNYPLMPIFQENQKAYNETIQARLFERKVDALEEEINRIGAAASVNVLQIVLGMGKDQPLSIESFATGGEKLDPQAAADNLDRALEALDSDEEETRPETAGEEGSMIISPTPGGGGNFFSTPVPVAPPEVGKSDSRLVNEGSGKDVIVAYSATNNNKEATESVQAFDIPEDYLEDEDFTKKKKKKKVVRKTESGEMETVEVDDSGTSGDSADEEDEIDVLKMAMSLDVEEMEEDEMDHRSFQMSLYSGSSLHEFIKPNPLLYDQLELSSRHHIRNQMVIIETEIRRLKEFFNAEYEEIRSVKEAEMKIIADRNSRLREITDYFGINMEILDPAWHIREEPGNVFVVQDSEIPFERYYTDEERAEMERKRLEEEARRLALQDDFYERALVVMMDGVLETRREDVLRKDIPKPMFMILKEEWEWNQEEFKQAEEYKKKVAELEVARAEFKKELEQELRTIIRQNADSKQLIDNRIKELWTLKVRVEMCIRMEEIKLSRMVKQIMRRHQLDADEERLSNMLKKLQDSMKSSQSLASLLLTRVESCTKRYEFVVDRERLLERTFRRDLGEVGHFFDHFMRLYKKRPRFNLKNEKTSDVTNLMIQALNSPNLRAFAEEHGELGTKISTALLELDDPIQNPMGCPRSTWDRFTILRRDKILCEYETRAIGTELLELKQALAECKSREDEVSMAIATVLASLSHQRDIKMANIHNFEFQMVLNQGQVELTNAATRSDFYNAVLLKKKFVEICNHFITKYGSVKLRAMNRGKVQHRQIKQLEWRYKCAAMSKRDLQEKFHDINTIKATKDILGFIKQGRNFKKMQEARLQKIRELQILSENFHKKFINYQKSLMKVAANQENNVENKNKRGEKLIFEQNLYVNEARLMCNSETADERDNHIHRRMKIIMQTGRMMRRIARNAEEIVLLENELDRQYRRTYPVL</sequence>
<dbReference type="Pfam" id="PF25828">
    <property type="entry name" value="CC_Cfap43"/>
    <property type="match status" value="2"/>
</dbReference>
<evidence type="ECO:0000256" key="6">
    <source>
        <dbReference type="ARBA" id="ARBA00023054"/>
    </source>
</evidence>
<evidence type="ECO:0000256" key="2">
    <source>
        <dbReference type="ARBA" id="ARBA00004245"/>
    </source>
</evidence>
<reference evidence="11" key="1">
    <citation type="submission" date="2021-06" db="EMBL/GenBank/DDBJ databases">
        <authorList>
            <person name="Hodson N. C."/>
            <person name="Mongue J. A."/>
            <person name="Jaron S. K."/>
        </authorList>
    </citation>
    <scope>NUCLEOTIDE SEQUENCE</scope>
</reference>
<evidence type="ECO:0000256" key="10">
    <source>
        <dbReference type="SAM" id="MobiDB-lite"/>
    </source>
</evidence>
<dbReference type="PANTHER" id="PTHR14885">
    <property type="entry name" value="CILIA- AND FLAGELLA-ASSOCIATED PROTEIN 43-RELATED"/>
    <property type="match status" value="1"/>
</dbReference>
<dbReference type="Proteomes" id="UP000708208">
    <property type="component" value="Unassembled WGS sequence"/>
</dbReference>
<evidence type="ECO:0000256" key="9">
    <source>
        <dbReference type="SAM" id="Coils"/>
    </source>
</evidence>
<name>A0A8J2LJH8_9HEXA</name>
<comment type="subcellular location">
    <subcellularLocation>
        <location evidence="1">Cell projection</location>
        <location evidence="1">Cilium</location>
    </subcellularLocation>
    <subcellularLocation>
        <location evidence="2">Cytoplasm</location>
        <location evidence="2">Cytoskeleton</location>
    </subcellularLocation>
</comment>
<keyword evidence="12" id="KW-1185">Reference proteome</keyword>
<dbReference type="GO" id="GO:0060271">
    <property type="term" value="P:cilium assembly"/>
    <property type="evidence" value="ECO:0007669"/>
    <property type="project" value="TreeGrafter"/>
</dbReference>
<evidence type="ECO:0000256" key="3">
    <source>
        <dbReference type="ARBA" id="ARBA00022490"/>
    </source>
</evidence>
<accession>A0A8J2LJH8</accession>
<feature type="region of interest" description="Disordered" evidence="10">
    <location>
        <begin position="1"/>
        <end position="29"/>
    </location>
</feature>
<proteinExistence type="predicted"/>
<feature type="coiled-coil region" evidence="9">
    <location>
        <begin position="1278"/>
        <end position="1323"/>
    </location>
</feature>
<keyword evidence="3" id="KW-0963">Cytoplasm</keyword>
<keyword evidence="8" id="KW-0966">Cell projection</keyword>
<dbReference type="PANTHER" id="PTHR14885:SF1">
    <property type="entry name" value="CILIA- AND FLAGELLA-ASSOCIATED PROTEIN 43"/>
    <property type="match status" value="1"/>
</dbReference>
<dbReference type="OrthoDB" id="535167at2759"/>
<evidence type="ECO:0000256" key="5">
    <source>
        <dbReference type="ARBA" id="ARBA00022737"/>
    </source>
</evidence>
<gene>
    <name evidence="11" type="ORF">AFUS01_LOCUS43788</name>
</gene>
<evidence type="ECO:0000256" key="8">
    <source>
        <dbReference type="ARBA" id="ARBA00023273"/>
    </source>
</evidence>
<evidence type="ECO:0000256" key="1">
    <source>
        <dbReference type="ARBA" id="ARBA00004138"/>
    </source>
</evidence>
<evidence type="ECO:0000313" key="11">
    <source>
        <dbReference type="EMBL" id="CAG7834264.1"/>
    </source>
</evidence>
<dbReference type="GO" id="GO:0005930">
    <property type="term" value="C:axoneme"/>
    <property type="evidence" value="ECO:0007669"/>
    <property type="project" value="TreeGrafter"/>
</dbReference>